<reference evidence="3 4" key="1">
    <citation type="submission" date="2019-05" db="EMBL/GenBank/DDBJ databases">
        <title>Microbulbifer harenosus sp. nov., an alginate-degrading bacterium isolated from coastal sand.</title>
        <authorList>
            <person name="Huang H."/>
            <person name="Mo K."/>
            <person name="Bao S."/>
        </authorList>
    </citation>
    <scope>NUCLEOTIDE SEQUENCE [LARGE SCALE GENOMIC DNA]</scope>
    <source>
        <strain evidence="3 4">HB161719</strain>
    </source>
</reference>
<dbReference type="InterPro" id="IPR051200">
    <property type="entry name" value="Host-pathogen_enzymatic-act"/>
</dbReference>
<dbReference type="InterPro" id="IPR013783">
    <property type="entry name" value="Ig-like_fold"/>
</dbReference>
<feature type="domain" description="PKD" evidence="2">
    <location>
        <begin position="600"/>
        <end position="687"/>
    </location>
</feature>
<dbReference type="InterPro" id="IPR022409">
    <property type="entry name" value="PKD/Chitinase_dom"/>
</dbReference>
<protein>
    <submittedName>
        <fullName evidence="3">PKD domain-containing protein</fullName>
    </submittedName>
</protein>
<sequence length="1826" mass="198062">MKHGLFSRNLFTLLFSVVLALSGCGGGGGSSESPQTGGSSSSSSGSSGGGSSSSSGGDVVSMDGIFLDSRVVGLSYTTTSGLAGTTDARGKFQFRQDDHIVFSVGNIAFPEVAALPVMTPFDLFALRDFSSNEVINTLVLLQTLDDDGDIENAIVIPQVNIDALAAADIKLADLSESYKTFLASAKVKALIASLPGRDGPVMPANAIRHFSRQLAESTLLDFDGDGLMNNVDPDDDNDGVADELDQLPWNPDEQRDFDGDYLGDNTDKDDDQDGLEDATDNLLELVHIGASAAEGIADTYVDADRGLLYISNKSRKRVEVLDLYSGDLLQYFTFDHAPERMAATPDGRKLYVALLEQEHSSYWWEEDQLGHVAIVDLESRTLVKTLTLNIDPFDLVVTSGGKLVVTSGSGQWTNIIAYDADTGVELGRMSNHIYQGSYISLHSDEQSVFVSRSSSSEIEKLDISGAGIVRPSNVSTNYNHRAGYDVWTTPDGKYVIAGAGDLFLASDLSYVKSITPPSVTIHHVHFDTARGLAWLMLSDKSILIVNLSTFEAVTTDMYFGNALGVHTHGDSVSYFLVDQNELITIKKQHPCADCGNNSAPVARYAYTPTDGNTTDLYTFDASTSSDSESSVGLKYRWDIDNDGQWEADFSSSPILKHRFTLAGLRFVRLQVKDPGGLVSTAVKSVNVAQGIDPGVVVEDAVANSLNFNVTEVQEDKARNLLYITDKAGKRLYVVNVTTGLTERYFEFDFMPERMTMTSDGSTLYLALLAQEHSSYWWEEEQYGYIAEIDLQQLAYVRTFKINTDPYDLVVTDAGKLIVSSGSGQWTDIYAYEASTGKVLGNASISQASRLTLHPSQNWVFAADTGSSPSDFEKFDISGAGIVSVGDSPYHGDHRINGNVWATPDGKYLITRGGDIFNASDMTFVTNLTAQGVYIEQLTFDPVENTAFALTSADSLQYFNMTSWLQVGSVPVLNGSEWISVMGGKVVALAGTESESLLTDMEHPCTGCGANTAPTASFEYAPETGNTSNVYEFDGSASSDSEDGSAVLYRWDLNGDGKWDSAFSSNSTAEQKYLLSGSYQVRLQIRDSGGLTSTRTKVVSVAQGIDNGVEVSDSAAHLLDFTVTEMEVDLLRSKAYISDKSEKRLYVVDLLTGLTERYFEFPAIPERMAITPDGSKLYLALLSTSSNAYRSLEEQLGYVAVFDLEQQAHVNTLPVAIDPYDLVVTDAGQLVVSGRWNHVQAYDADSGNLLSSLSVASQLVLALSPSQKQVFAVQSDSYSYIYKLDISGIGIDDSVDSVYLSNHRVNGNIWVSPDGNYLISRGGDIFRTSDLSFVFGLTSEEVRIEQLAFDTAEKLAFALLSDGSVQYFNLSSWLQVDTMSVPADTVSISVVGSSVFVVSEGQTAFQLSEYVHPCIGCGANTAPVAAFSVDAAAMDTANTFTFDASGSIDNEDGDALQYRWDLNGDGEWDGDFSTSSSASHNYILAGSYLVRMQVRDSGGLASIAQKSLSVAQGVNTGIEVTGSIANQLDFAIADFVVDQTRNKAYFSDKSAKRLYVVNLLSGLTERYFEFEQMPERLAITPDGSKLYLALLVQEHSSYWWEEDQYGYVAEFDPEQQAHINTILVATDPYDLVATDSGKLVVASGSGQWTDILSYNAETGVLLGQNGIRQRSRLALHPSQNWVFAADSDLSPSDIEKFDISGTGITRLGDSPYHGYYRMNGNIWATPDSQHVITRGGDVFLASDMTYVLSLTATGVMVNSLVFDESAGEVQVLGSDGTLYEHDYLTSFARTGSANNLVNPLHLLRSGDKLYVISQGISGLELQELSQE</sequence>
<dbReference type="InterPro" id="IPR000601">
    <property type="entry name" value="PKD_dom"/>
</dbReference>
<feature type="domain" description="PKD" evidence="2">
    <location>
        <begin position="1013"/>
        <end position="1100"/>
    </location>
</feature>
<dbReference type="SUPFAM" id="SSF49299">
    <property type="entry name" value="PKD domain"/>
    <property type="match status" value="3"/>
</dbReference>
<dbReference type="EMBL" id="VANI01000004">
    <property type="protein sequence ID" value="TLM79303.1"/>
    <property type="molecule type" value="Genomic_DNA"/>
</dbReference>
<dbReference type="PROSITE" id="PS51257">
    <property type="entry name" value="PROKAR_LIPOPROTEIN"/>
    <property type="match status" value="1"/>
</dbReference>
<dbReference type="InterPro" id="IPR018391">
    <property type="entry name" value="PQQ_b-propeller_rpt"/>
</dbReference>
<dbReference type="SUPFAM" id="SSF63825">
    <property type="entry name" value="YWTD domain"/>
    <property type="match status" value="1"/>
</dbReference>
<evidence type="ECO:0000313" key="4">
    <source>
        <dbReference type="Proteomes" id="UP000306791"/>
    </source>
</evidence>
<gene>
    <name evidence="3" type="ORF">FDY93_04190</name>
</gene>
<dbReference type="SUPFAM" id="SSF50969">
    <property type="entry name" value="YVTN repeat-like/Quinoprotein amine dehydrogenase"/>
    <property type="match status" value="2"/>
</dbReference>
<evidence type="ECO:0000256" key="1">
    <source>
        <dbReference type="SAM" id="MobiDB-lite"/>
    </source>
</evidence>
<dbReference type="InterPro" id="IPR011044">
    <property type="entry name" value="Quino_amine_DH_bsu"/>
</dbReference>
<dbReference type="PROSITE" id="PS50093">
    <property type="entry name" value="PKD"/>
    <property type="match status" value="3"/>
</dbReference>
<dbReference type="SUPFAM" id="SSF50998">
    <property type="entry name" value="Quinoprotein alcohol dehydrogenase-like"/>
    <property type="match status" value="1"/>
</dbReference>
<dbReference type="SMART" id="SM00089">
    <property type="entry name" value="PKD"/>
    <property type="match status" value="3"/>
</dbReference>
<feature type="region of interest" description="Disordered" evidence="1">
    <location>
        <begin position="225"/>
        <end position="275"/>
    </location>
</feature>
<dbReference type="SMART" id="SM00564">
    <property type="entry name" value="PQQ"/>
    <property type="match status" value="4"/>
</dbReference>
<keyword evidence="4" id="KW-1185">Reference proteome</keyword>
<dbReference type="PANTHER" id="PTHR47197">
    <property type="entry name" value="PROTEIN NIRF"/>
    <property type="match status" value="1"/>
</dbReference>
<dbReference type="Pfam" id="PF18911">
    <property type="entry name" value="PKD_4"/>
    <property type="match status" value="2"/>
</dbReference>
<feature type="region of interest" description="Disordered" evidence="1">
    <location>
        <begin position="28"/>
        <end position="57"/>
    </location>
</feature>
<comment type="caution">
    <text evidence="3">The sequence shown here is derived from an EMBL/GenBank/DDBJ whole genome shotgun (WGS) entry which is preliminary data.</text>
</comment>
<organism evidence="3 4">
    <name type="scientific">Microbulbifer harenosus</name>
    <dbReference type="NCBI Taxonomy" id="2576840"/>
    <lineage>
        <taxon>Bacteria</taxon>
        <taxon>Pseudomonadati</taxon>
        <taxon>Pseudomonadota</taxon>
        <taxon>Gammaproteobacteria</taxon>
        <taxon>Cellvibrionales</taxon>
        <taxon>Microbulbiferaceae</taxon>
        <taxon>Microbulbifer</taxon>
    </lineage>
</organism>
<dbReference type="CDD" id="cd00146">
    <property type="entry name" value="PKD"/>
    <property type="match status" value="3"/>
</dbReference>
<dbReference type="PANTHER" id="PTHR47197:SF3">
    <property type="entry name" value="DIHYDRO-HEME D1 DEHYDROGENASE"/>
    <property type="match status" value="1"/>
</dbReference>
<evidence type="ECO:0000259" key="2">
    <source>
        <dbReference type="PROSITE" id="PS50093"/>
    </source>
</evidence>
<proteinExistence type="predicted"/>
<dbReference type="InterPro" id="IPR015943">
    <property type="entry name" value="WD40/YVTN_repeat-like_dom_sf"/>
</dbReference>
<dbReference type="Gene3D" id="4.10.1080.10">
    <property type="entry name" value="TSP type-3 repeat"/>
    <property type="match status" value="1"/>
</dbReference>
<dbReference type="SUPFAM" id="SSF103647">
    <property type="entry name" value="TSP type-3 repeat"/>
    <property type="match status" value="1"/>
</dbReference>
<name>A0ABY2ULI4_9GAMM</name>
<evidence type="ECO:0000313" key="3">
    <source>
        <dbReference type="EMBL" id="TLM79303.1"/>
    </source>
</evidence>
<feature type="compositionally biased region" description="Acidic residues" evidence="1">
    <location>
        <begin position="232"/>
        <end position="245"/>
    </location>
</feature>
<dbReference type="InterPro" id="IPR035986">
    <property type="entry name" value="PKD_dom_sf"/>
</dbReference>
<feature type="domain" description="PKD" evidence="2">
    <location>
        <begin position="1448"/>
        <end position="1509"/>
    </location>
</feature>
<accession>A0ABY2ULI4</accession>
<dbReference type="InterPro" id="IPR011047">
    <property type="entry name" value="Quinoprotein_ADH-like_sf"/>
</dbReference>
<dbReference type="Proteomes" id="UP000306791">
    <property type="component" value="Unassembled WGS sequence"/>
</dbReference>
<dbReference type="Gene3D" id="2.130.10.10">
    <property type="entry name" value="YVTN repeat-like/Quinoprotein amine dehydrogenase"/>
    <property type="match status" value="4"/>
</dbReference>
<feature type="compositionally biased region" description="Low complexity" evidence="1">
    <location>
        <begin position="31"/>
        <end position="45"/>
    </location>
</feature>
<dbReference type="InterPro" id="IPR028974">
    <property type="entry name" value="TSP_type-3_rpt"/>
</dbReference>
<dbReference type="Gene3D" id="2.60.40.10">
    <property type="entry name" value="Immunoglobulins"/>
    <property type="match status" value="3"/>
</dbReference>